<dbReference type="EMBL" id="FWWU01000007">
    <property type="protein sequence ID" value="SMB84629.1"/>
    <property type="molecule type" value="Genomic_DNA"/>
</dbReference>
<dbReference type="OrthoDB" id="71486at2"/>
<dbReference type="RefSeq" id="WP_084047002.1">
    <property type="nucleotide sequence ID" value="NZ_FWWU01000007.1"/>
</dbReference>
<dbReference type="Pfam" id="PF00239">
    <property type="entry name" value="Resolvase"/>
    <property type="match status" value="1"/>
</dbReference>
<dbReference type="Proteomes" id="UP000192582">
    <property type="component" value="Unassembled WGS sequence"/>
</dbReference>
<dbReference type="SMART" id="SM00857">
    <property type="entry name" value="Resolvase"/>
    <property type="match status" value="1"/>
</dbReference>
<accession>A0A1W1UUF8</accession>
<dbReference type="GO" id="GO:0000150">
    <property type="term" value="F:DNA strand exchange activity"/>
    <property type="evidence" value="ECO:0007669"/>
    <property type="project" value="InterPro"/>
</dbReference>
<dbReference type="Gene3D" id="3.40.50.1390">
    <property type="entry name" value="Resolvase, N-terminal catalytic domain"/>
    <property type="match status" value="1"/>
</dbReference>
<dbReference type="InterPro" id="IPR036162">
    <property type="entry name" value="Resolvase-like_N_sf"/>
</dbReference>
<keyword evidence="3" id="KW-1185">Reference proteome</keyword>
<dbReference type="AlphaFoldDB" id="A0A1W1UUF8"/>
<evidence type="ECO:0000313" key="3">
    <source>
        <dbReference type="Proteomes" id="UP000192582"/>
    </source>
</evidence>
<sequence length="110" mass="12200">MLIGYVRSAELLELPFTQATRLMTAGCQVIYIEMSSGDHLQRPVLHRAVESLRPSDVLLVSDSDRLSRNDLQMEILLRRIRVQQASLHLLGPEGEVLGALSSSVLGRPHA</sequence>
<dbReference type="SUPFAM" id="SSF53041">
    <property type="entry name" value="Resolvase-like"/>
    <property type="match status" value="1"/>
</dbReference>
<name>A0A1W1UUF8_9DEIO</name>
<feature type="domain" description="Resolvase/invertase-type recombinase catalytic" evidence="1">
    <location>
        <begin position="1"/>
        <end position="110"/>
    </location>
</feature>
<gene>
    <name evidence="2" type="ORF">SAMN00790413_05220</name>
</gene>
<organism evidence="2 3">
    <name type="scientific">Deinococcus hopiensis KR-140</name>
    <dbReference type="NCBI Taxonomy" id="695939"/>
    <lineage>
        <taxon>Bacteria</taxon>
        <taxon>Thermotogati</taxon>
        <taxon>Deinococcota</taxon>
        <taxon>Deinococci</taxon>
        <taxon>Deinococcales</taxon>
        <taxon>Deinococcaceae</taxon>
        <taxon>Deinococcus</taxon>
    </lineage>
</organism>
<dbReference type="InterPro" id="IPR006119">
    <property type="entry name" value="Resolv_N"/>
</dbReference>
<reference evidence="2 3" key="1">
    <citation type="submission" date="2017-04" db="EMBL/GenBank/DDBJ databases">
        <authorList>
            <person name="Afonso C.L."/>
            <person name="Miller P.J."/>
            <person name="Scott M.A."/>
            <person name="Spackman E."/>
            <person name="Goraichik I."/>
            <person name="Dimitrov K.M."/>
            <person name="Suarez D.L."/>
            <person name="Swayne D.E."/>
        </authorList>
    </citation>
    <scope>NUCLEOTIDE SEQUENCE [LARGE SCALE GENOMIC DNA]</scope>
    <source>
        <strain evidence="2 3">KR-140</strain>
    </source>
</reference>
<dbReference type="STRING" id="695939.SAMN00790413_05220"/>
<protein>
    <submittedName>
        <fullName evidence="2">Site-specific recombinases, DNA invertase Pin homologs</fullName>
    </submittedName>
</protein>
<dbReference type="GO" id="GO:0003677">
    <property type="term" value="F:DNA binding"/>
    <property type="evidence" value="ECO:0007669"/>
    <property type="project" value="InterPro"/>
</dbReference>
<evidence type="ECO:0000259" key="1">
    <source>
        <dbReference type="PROSITE" id="PS51736"/>
    </source>
</evidence>
<proteinExistence type="predicted"/>
<dbReference type="PROSITE" id="PS51736">
    <property type="entry name" value="RECOMBINASES_3"/>
    <property type="match status" value="1"/>
</dbReference>
<evidence type="ECO:0000313" key="2">
    <source>
        <dbReference type="EMBL" id="SMB84629.1"/>
    </source>
</evidence>